<dbReference type="AlphaFoldDB" id="A0A443PP01"/>
<evidence type="ECO:0000313" key="1">
    <source>
        <dbReference type="EMBL" id="RWR92513.1"/>
    </source>
</evidence>
<name>A0A443PP01_9MAGN</name>
<proteinExistence type="predicted"/>
<protein>
    <submittedName>
        <fullName evidence="1">Uncharacterized protein</fullName>
    </submittedName>
</protein>
<accession>A0A443PP01</accession>
<reference evidence="1 2" key="1">
    <citation type="journal article" date="2019" name="Nat. Plants">
        <title>Stout camphor tree genome fills gaps in understanding of flowering plant genome evolution.</title>
        <authorList>
            <person name="Chaw S.M."/>
            <person name="Liu Y.C."/>
            <person name="Wu Y.W."/>
            <person name="Wang H.Y."/>
            <person name="Lin C.I."/>
            <person name="Wu C.S."/>
            <person name="Ke H.M."/>
            <person name="Chang L.Y."/>
            <person name="Hsu C.Y."/>
            <person name="Yang H.T."/>
            <person name="Sudianto E."/>
            <person name="Hsu M.H."/>
            <person name="Wu K.P."/>
            <person name="Wang L.N."/>
            <person name="Leebens-Mack J.H."/>
            <person name="Tsai I.J."/>
        </authorList>
    </citation>
    <scope>NUCLEOTIDE SEQUENCE [LARGE SCALE GENOMIC DNA]</scope>
    <source>
        <strain evidence="2">cv. Chaw 1501</strain>
        <tissue evidence="1">Young leaves</tissue>
    </source>
</reference>
<gene>
    <name evidence="1" type="ORF">CKAN_02172600</name>
</gene>
<comment type="caution">
    <text evidence="1">The sequence shown here is derived from an EMBL/GenBank/DDBJ whole genome shotgun (WGS) entry which is preliminary data.</text>
</comment>
<evidence type="ECO:0000313" key="2">
    <source>
        <dbReference type="Proteomes" id="UP000283530"/>
    </source>
</evidence>
<organism evidence="1 2">
    <name type="scientific">Cinnamomum micranthum f. kanehirae</name>
    <dbReference type="NCBI Taxonomy" id="337451"/>
    <lineage>
        <taxon>Eukaryota</taxon>
        <taxon>Viridiplantae</taxon>
        <taxon>Streptophyta</taxon>
        <taxon>Embryophyta</taxon>
        <taxon>Tracheophyta</taxon>
        <taxon>Spermatophyta</taxon>
        <taxon>Magnoliopsida</taxon>
        <taxon>Magnoliidae</taxon>
        <taxon>Laurales</taxon>
        <taxon>Lauraceae</taxon>
        <taxon>Cinnamomum</taxon>
    </lineage>
</organism>
<keyword evidence="2" id="KW-1185">Reference proteome</keyword>
<dbReference type="EMBL" id="QPKB01000009">
    <property type="protein sequence ID" value="RWR92513.1"/>
    <property type="molecule type" value="Genomic_DNA"/>
</dbReference>
<dbReference type="Proteomes" id="UP000283530">
    <property type="component" value="Unassembled WGS sequence"/>
</dbReference>
<sequence length="76" mass="8985">MGSRYGTNKQKKKLYIYIYIYIYQIQADVSRLLLHAYVPSSLNSFLGLSRRPSHETQLGPNSEQRFVYKKKNIWQG</sequence>